<dbReference type="GO" id="GO:0035838">
    <property type="term" value="C:growing cell tip"/>
    <property type="evidence" value="ECO:0007669"/>
    <property type="project" value="TreeGrafter"/>
</dbReference>
<dbReference type="PANTHER" id="PTHR28013:SF4">
    <property type="entry name" value="MARVEL DOMAIN-CONTAINING PROTEIN"/>
    <property type="match status" value="1"/>
</dbReference>
<gene>
    <name evidence="2" type="ORF">O181_056609</name>
</gene>
<organism evidence="2 3">
    <name type="scientific">Austropuccinia psidii MF-1</name>
    <dbReference type="NCBI Taxonomy" id="1389203"/>
    <lineage>
        <taxon>Eukaryota</taxon>
        <taxon>Fungi</taxon>
        <taxon>Dikarya</taxon>
        <taxon>Basidiomycota</taxon>
        <taxon>Pucciniomycotina</taxon>
        <taxon>Pucciniomycetes</taxon>
        <taxon>Pucciniales</taxon>
        <taxon>Sphaerophragmiaceae</taxon>
        <taxon>Austropuccinia</taxon>
    </lineage>
</organism>
<dbReference type="EMBL" id="AVOT02025548">
    <property type="protein sequence ID" value="MBW0516894.1"/>
    <property type="molecule type" value="Genomic_DNA"/>
</dbReference>
<proteinExistence type="predicted"/>
<dbReference type="AlphaFoldDB" id="A0A9Q3HVU1"/>
<dbReference type="OrthoDB" id="3365245at2759"/>
<evidence type="ECO:0008006" key="4">
    <source>
        <dbReference type="Google" id="ProtNLM"/>
    </source>
</evidence>
<dbReference type="GO" id="GO:0032153">
    <property type="term" value="C:cell division site"/>
    <property type="evidence" value="ECO:0007669"/>
    <property type="project" value="TreeGrafter"/>
</dbReference>
<protein>
    <recommendedName>
        <fullName evidence="4">Pali-domain-containing protein</fullName>
    </recommendedName>
</protein>
<dbReference type="InterPro" id="IPR051380">
    <property type="entry name" value="pH-response_reg_palI/RIM9"/>
</dbReference>
<evidence type="ECO:0000313" key="3">
    <source>
        <dbReference type="Proteomes" id="UP000765509"/>
    </source>
</evidence>
<keyword evidence="1" id="KW-1133">Transmembrane helix</keyword>
<name>A0A9Q3HVU1_9BASI</name>
<feature type="transmembrane region" description="Helical" evidence="1">
    <location>
        <begin position="110"/>
        <end position="132"/>
    </location>
</feature>
<evidence type="ECO:0000256" key="1">
    <source>
        <dbReference type="SAM" id="Phobius"/>
    </source>
</evidence>
<feature type="transmembrane region" description="Helical" evidence="1">
    <location>
        <begin position="186"/>
        <end position="210"/>
    </location>
</feature>
<sequence length="235" mass="25251">MPLIGPNTLGTLIILLATILLIIVNTSAVYSQGIFFLEAKVSSGVSSLDQSGTLKMGVFGYCVLNQNGIEFCSKPSIGYALDPNALLSLPHLPDLLKPSSSLIETLTKALAVHGIAGALTILALISALVSHIEEFSKTCWTSCLASLAATSTLIALIFDFILFSIIRSRINATQSNNTSATFGVALWLTLIAWICLAFSGCFFCAGRCLCSFIPSKRVKKRNSYQDHYGNEKFKS</sequence>
<comment type="caution">
    <text evidence="2">The sequence shown here is derived from an EMBL/GenBank/DDBJ whole genome shotgun (WGS) entry which is preliminary data.</text>
</comment>
<feature type="transmembrane region" description="Helical" evidence="1">
    <location>
        <begin position="144"/>
        <end position="166"/>
    </location>
</feature>
<dbReference type="InterPro" id="IPR009571">
    <property type="entry name" value="SUR7/Rim9-like_fungi"/>
</dbReference>
<keyword evidence="3" id="KW-1185">Reference proteome</keyword>
<keyword evidence="1" id="KW-0472">Membrane</keyword>
<evidence type="ECO:0000313" key="2">
    <source>
        <dbReference type="EMBL" id="MBW0516894.1"/>
    </source>
</evidence>
<accession>A0A9Q3HVU1</accession>
<reference evidence="2" key="1">
    <citation type="submission" date="2021-03" db="EMBL/GenBank/DDBJ databases">
        <title>Draft genome sequence of rust myrtle Austropuccinia psidii MF-1, a brazilian biotype.</title>
        <authorList>
            <person name="Quecine M.C."/>
            <person name="Pachon D.M.R."/>
            <person name="Bonatelli M.L."/>
            <person name="Correr F.H."/>
            <person name="Franceschini L.M."/>
            <person name="Leite T.F."/>
            <person name="Margarido G.R.A."/>
            <person name="Almeida C.A."/>
            <person name="Ferrarezi J.A."/>
            <person name="Labate C.A."/>
        </authorList>
    </citation>
    <scope>NUCLEOTIDE SEQUENCE</scope>
    <source>
        <strain evidence="2">MF-1</strain>
    </source>
</reference>
<keyword evidence="1" id="KW-0812">Transmembrane</keyword>
<dbReference type="GO" id="GO:0005886">
    <property type="term" value="C:plasma membrane"/>
    <property type="evidence" value="ECO:0007669"/>
    <property type="project" value="InterPro"/>
</dbReference>
<dbReference type="Pfam" id="PF06687">
    <property type="entry name" value="SUR7"/>
    <property type="match status" value="1"/>
</dbReference>
<dbReference type="Proteomes" id="UP000765509">
    <property type="component" value="Unassembled WGS sequence"/>
</dbReference>
<dbReference type="PANTHER" id="PTHR28013">
    <property type="entry name" value="PROTEIN DCV1-RELATED"/>
    <property type="match status" value="1"/>
</dbReference>
<feature type="transmembrane region" description="Helical" evidence="1">
    <location>
        <begin position="12"/>
        <end position="37"/>
    </location>
</feature>